<dbReference type="Proteomes" id="UP001381693">
    <property type="component" value="Unassembled WGS sequence"/>
</dbReference>
<gene>
    <name evidence="1" type="ORF">SK128_009949</name>
</gene>
<name>A0AAN8XIF7_HALRR</name>
<proteinExistence type="predicted"/>
<accession>A0AAN8XIF7</accession>
<protein>
    <submittedName>
        <fullName evidence="1">Uncharacterized protein</fullName>
    </submittedName>
</protein>
<keyword evidence="2" id="KW-1185">Reference proteome</keyword>
<reference evidence="1 2" key="1">
    <citation type="submission" date="2023-11" db="EMBL/GenBank/DDBJ databases">
        <title>Halocaridina rubra genome assembly.</title>
        <authorList>
            <person name="Smith C."/>
        </authorList>
    </citation>
    <scope>NUCLEOTIDE SEQUENCE [LARGE SCALE GENOMIC DNA]</scope>
    <source>
        <strain evidence="1">EP-1</strain>
        <tissue evidence="1">Whole</tissue>
    </source>
</reference>
<evidence type="ECO:0000313" key="1">
    <source>
        <dbReference type="EMBL" id="KAK7080893.1"/>
    </source>
</evidence>
<dbReference type="EMBL" id="JAXCGZ010005758">
    <property type="protein sequence ID" value="KAK7080893.1"/>
    <property type="molecule type" value="Genomic_DNA"/>
</dbReference>
<organism evidence="1 2">
    <name type="scientific">Halocaridina rubra</name>
    <name type="common">Hawaiian red shrimp</name>
    <dbReference type="NCBI Taxonomy" id="373956"/>
    <lineage>
        <taxon>Eukaryota</taxon>
        <taxon>Metazoa</taxon>
        <taxon>Ecdysozoa</taxon>
        <taxon>Arthropoda</taxon>
        <taxon>Crustacea</taxon>
        <taxon>Multicrustacea</taxon>
        <taxon>Malacostraca</taxon>
        <taxon>Eumalacostraca</taxon>
        <taxon>Eucarida</taxon>
        <taxon>Decapoda</taxon>
        <taxon>Pleocyemata</taxon>
        <taxon>Caridea</taxon>
        <taxon>Atyoidea</taxon>
        <taxon>Atyidae</taxon>
        <taxon>Halocaridina</taxon>
    </lineage>
</organism>
<evidence type="ECO:0000313" key="2">
    <source>
        <dbReference type="Proteomes" id="UP001381693"/>
    </source>
</evidence>
<dbReference type="AlphaFoldDB" id="A0AAN8XIF7"/>
<sequence>MFGRLLHSRLDLLWAEQTGPLSYCSSLPLGVVMRHQDQIIPRNQFPPETNAEVIVPTIPNFPNPPPISVDIPAGTSDTGIEILGNAPVETIPQLLGSPRRSFCVRKPMD</sequence>
<feature type="non-terminal residue" evidence="1">
    <location>
        <position position="109"/>
    </location>
</feature>
<comment type="caution">
    <text evidence="1">The sequence shown here is derived from an EMBL/GenBank/DDBJ whole genome shotgun (WGS) entry which is preliminary data.</text>
</comment>